<feature type="transmembrane region" description="Helical" evidence="1">
    <location>
        <begin position="20"/>
        <end position="42"/>
    </location>
</feature>
<dbReference type="EMBL" id="BARW01040832">
    <property type="protein sequence ID" value="GAJ20789.1"/>
    <property type="molecule type" value="Genomic_DNA"/>
</dbReference>
<comment type="caution">
    <text evidence="2">The sequence shown here is derived from an EMBL/GenBank/DDBJ whole genome shotgun (WGS) entry which is preliminary data.</text>
</comment>
<evidence type="ECO:0000256" key="1">
    <source>
        <dbReference type="SAM" id="Phobius"/>
    </source>
</evidence>
<keyword evidence="1" id="KW-1133">Transmembrane helix</keyword>
<reference evidence="2" key="1">
    <citation type="journal article" date="2014" name="Front. Microbiol.">
        <title>High frequency of phylogenetically diverse reductive dehalogenase-homologous genes in deep subseafloor sedimentary metagenomes.</title>
        <authorList>
            <person name="Kawai M."/>
            <person name="Futagami T."/>
            <person name="Toyoda A."/>
            <person name="Takaki Y."/>
            <person name="Nishi S."/>
            <person name="Hori S."/>
            <person name="Arai W."/>
            <person name="Tsubouchi T."/>
            <person name="Morono Y."/>
            <person name="Uchiyama I."/>
            <person name="Ito T."/>
            <person name="Fujiyama A."/>
            <person name="Inagaki F."/>
            <person name="Takami H."/>
        </authorList>
    </citation>
    <scope>NUCLEOTIDE SEQUENCE</scope>
    <source>
        <strain evidence="2">Expedition CK06-06</strain>
    </source>
</reference>
<organism evidence="2">
    <name type="scientific">marine sediment metagenome</name>
    <dbReference type="NCBI Taxonomy" id="412755"/>
    <lineage>
        <taxon>unclassified sequences</taxon>
        <taxon>metagenomes</taxon>
        <taxon>ecological metagenomes</taxon>
    </lineage>
</organism>
<name>X1UTJ7_9ZZZZ</name>
<protein>
    <submittedName>
        <fullName evidence="2">Uncharacterized protein</fullName>
    </submittedName>
</protein>
<dbReference type="AlphaFoldDB" id="X1UTJ7"/>
<gene>
    <name evidence="2" type="ORF">S12H4_61490</name>
</gene>
<proteinExistence type="predicted"/>
<sequence>KEAFVYSVTKGGWLLSPPPLVFLARYVAAYYLLNAALTHAFIA</sequence>
<keyword evidence="1" id="KW-0472">Membrane</keyword>
<keyword evidence="1" id="KW-0812">Transmembrane</keyword>
<accession>X1UTJ7</accession>
<evidence type="ECO:0000313" key="2">
    <source>
        <dbReference type="EMBL" id="GAJ20789.1"/>
    </source>
</evidence>
<feature type="non-terminal residue" evidence="2">
    <location>
        <position position="1"/>
    </location>
</feature>